<dbReference type="SMART" id="SM00226">
    <property type="entry name" value="LMWPc"/>
    <property type="match status" value="1"/>
</dbReference>
<protein>
    <recommendedName>
        <fullName evidence="1">protein-tyrosine-phosphatase</fullName>
        <ecNumber evidence="1">3.1.3.48</ecNumber>
    </recommendedName>
</protein>
<evidence type="ECO:0000313" key="4">
    <source>
        <dbReference type="EMBL" id="CZZ94190.1"/>
    </source>
</evidence>
<dbReference type="Pfam" id="PF01451">
    <property type="entry name" value="LMWPc"/>
    <property type="match status" value="1"/>
</dbReference>
<sequence length="152" mass="17308">MLCTGNLCRSPIAEALFRHYLHQAGEDAQVLSRGLWACEGEPPHRNVLTIAAREYVEIDERRRATTVARADVVCATLVLTMDRPQRFELIRRYPQASGKVFLLDPQAEVPDPLGQSEQVFETVWHQIDRGVRDWLGRLRKMDLLRRSGGVTA</sequence>
<dbReference type="EC" id="3.1.3.48" evidence="1"/>
<dbReference type="SUPFAM" id="SSF52788">
    <property type="entry name" value="Phosphotyrosine protein phosphatases I"/>
    <property type="match status" value="1"/>
</dbReference>
<dbReference type="InterPro" id="IPR050438">
    <property type="entry name" value="LMW_PTPase"/>
</dbReference>
<dbReference type="AlphaFoldDB" id="A0A146AY31"/>
<dbReference type="RefSeq" id="WP_066406529.1">
    <property type="nucleotide sequence ID" value="NZ_FKBS01000002.1"/>
</dbReference>
<name>A0A146AY31_9BORD</name>
<dbReference type="PANTHER" id="PTHR11717:SF31">
    <property type="entry name" value="LOW MOLECULAR WEIGHT PROTEIN-TYROSINE-PHOSPHATASE ETP-RELATED"/>
    <property type="match status" value="1"/>
</dbReference>
<evidence type="ECO:0000256" key="2">
    <source>
        <dbReference type="ARBA" id="ARBA00051722"/>
    </source>
</evidence>
<dbReference type="Proteomes" id="UP000077037">
    <property type="component" value="Unassembled WGS sequence"/>
</dbReference>
<feature type="domain" description="Phosphotyrosine protein phosphatase I" evidence="3">
    <location>
        <begin position="2"/>
        <end position="137"/>
    </location>
</feature>
<dbReference type="InterPro" id="IPR036196">
    <property type="entry name" value="Ptyr_pPase_sf"/>
</dbReference>
<dbReference type="PANTHER" id="PTHR11717">
    <property type="entry name" value="LOW MOLECULAR WEIGHT PROTEIN TYROSINE PHOSPHATASE"/>
    <property type="match status" value="1"/>
</dbReference>
<organism evidence="4 5">
    <name type="scientific">Bordetella ansorpii</name>
    <dbReference type="NCBI Taxonomy" id="288768"/>
    <lineage>
        <taxon>Bacteria</taxon>
        <taxon>Pseudomonadati</taxon>
        <taxon>Pseudomonadota</taxon>
        <taxon>Betaproteobacteria</taxon>
        <taxon>Burkholderiales</taxon>
        <taxon>Alcaligenaceae</taxon>
        <taxon>Bordetella</taxon>
    </lineage>
</organism>
<dbReference type="GO" id="GO:0004725">
    <property type="term" value="F:protein tyrosine phosphatase activity"/>
    <property type="evidence" value="ECO:0007669"/>
    <property type="project" value="UniProtKB-EC"/>
</dbReference>
<gene>
    <name evidence="4" type="primary">ptpA_1</name>
    <name evidence="4" type="ORF">SAMEA1982600_00184</name>
</gene>
<keyword evidence="4" id="KW-0378">Hydrolase</keyword>
<dbReference type="InterPro" id="IPR023485">
    <property type="entry name" value="Ptyr_pPase"/>
</dbReference>
<dbReference type="Gene3D" id="3.40.50.2300">
    <property type="match status" value="1"/>
</dbReference>
<evidence type="ECO:0000256" key="1">
    <source>
        <dbReference type="ARBA" id="ARBA00013064"/>
    </source>
</evidence>
<proteinExistence type="predicted"/>
<evidence type="ECO:0000259" key="3">
    <source>
        <dbReference type="SMART" id="SM00226"/>
    </source>
</evidence>
<dbReference type="EMBL" id="FKBS01000002">
    <property type="protein sequence ID" value="CZZ94190.1"/>
    <property type="molecule type" value="Genomic_DNA"/>
</dbReference>
<evidence type="ECO:0000313" key="5">
    <source>
        <dbReference type="Proteomes" id="UP000077037"/>
    </source>
</evidence>
<accession>A0A146AY31</accession>
<reference evidence="4 5" key="1">
    <citation type="submission" date="2016-03" db="EMBL/GenBank/DDBJ databases">
        <authorList>
            <consortium name="Pathogen Informatics"/>
        </authorList>
    </citation>
    <scope>NUCLEOTIDE SEQUENCE [LARGE SCALE GENOMIC DNA]</scope>
    <source>
        <strain evidence="4 5">NCTC13364</strain>
    </source>
</reference>
<comment type="catalytic activity">
    <reaction evidence="2">
        <text>O-phospho-L-tyrosyl-[protein] + H2O = L-tyrosyl-[protein] + phosphate</text>
        <dbReference type="Rhea" id="RHEA:10684"/>
        <dbReference type="Rhea" id="RHEA-COMP:10136"/>
        <dbReference type="Rhea" id="RHEA-COMP:20101"/>
        <dbReference type="ChEBI" id="CHEBI:15377"/>
        <dbReference type="ChEBI" id="CHEBI:43474"/>
        <dbReference type="ChEBI" id="CHEBI:46858"/>
        <dbReference type="ChEBI" id="CHEBI:61978"/>
        <dbReference type="EC" id="3.1.3.48"/>
    </reaction>
</comment>